<protein>
    <submittedName>
        <fullName evidence="1">Uncharacterized protein</fullName>
    </submittedName>
</protein>
<proteinExistence type="predicted"/>
<dbReference type="EMBL" id="RKMH01000005">
    <property type="protein sequence ID" value="RPA63478.1"/>
    <property type="molecule type" value="Genomic_DNA"/>
</dbReference>
<accession>A0A3N4GQN9</accession>
<name>A0A3N4GQN9_9ACTN</name>
<dbReference type="OrthoDB" id="4381308at2"/>
<organism evidence="1 2">
    <name type="scientific">Gordonia oryzae</name>
    <dbReference type="NCBI Taxonomy" id="2487349"/>
    <lineage>
        <taxon>Bacteria</taxon>
        <taxon>Bacillati</taxon>
        <taxon>Actinomycetota</taxon>
        <taxon>Actinomycetes</taxon>
        <taxon>Mycobacteriales</taxon>
        <taxon>Gordoniaceae</taxon>
        <taxon>Gordonia</taxon>
    </lineage>
</organism>
<comment type="caution">
    <text evidence="1">The sequence shown here is derived from an EMBL/GenBank/DDBJ whole genome shotgun (WGS) entry which is preliminary data.</text>
</comment>
<gene>
    <name evidence="1" type="ORF">EF294_08240</name>
</gene>
<keyword evidence="2" id="KW-1185">Reference proteome</keyword>
<evidence type="ECO:0000313" key="1">
    <source>
        <dbReference type="EMBL" id="RPA63478.1"/>
    </source>
</evidence>
<sequence length="88" mass="9157">MTAMIEINLFREHARVVRSVDVAGVAWPVHKLQAIAVAGVVGLISLLALTPELTAWLSGVALVTTWLVARHLPGNAATAPASNPPGIS</sequence>
<dbReference type="Proteomes" id="UP000267536">
    <property type="component" value="Unassembled WGS sequence"/>
</dbReference>
<evidence type="ECO:0000313" key="2">
    <source>
        <dbReference type="Proteomes" id="UP000267536"/>
    </source>
</evidence>
<dbReference type="RefSeq" id="WP_123927977.1">
    <property type="nucleotide sequence ID" value="NZ_JBPSDP010000001.1"/>
</dbReference>
<reference evidence="1 2" key="1">
    <citation type="submission" date="2018-11" db="EMBL/GenBank/DDBJ databases">
        <title>Draft genome sequence of Gordonia sp. RS15-1S isolated from rice stems.</title>
        <authorList>
            <person name="Muangham S."/>
        </authorList>
    </citation>
    <scope>NUCLEOTIDE SEQUENCE [LARGE SCALE GENOMIC DNA]</scope>
    <source>
        <strain evidence="1 2">RS15-1S</strain>
    </source>
</reference>
<dbReference type="AlphaFoldDB" id="A0A3N4GQN9"/>